<dbReference type="Gene3D" id="3.10.20.90">
    <property type="entry name" value="Phosphatidylinositol 3-kinase Catalytic Subunit, Chain A, domain 1"/>
    <property type="match status" value="1"/>
</dbReference>
<dbReference type="Pfam" id="PF09379">
    <property type="entry name" value="FERM_N"/>
    <property type="match status" value="1"/>
</dbReference>
<evidence type="ECO:0000256" key="1">
    <source>
        <dbReference type="SAM" id="MobiDB-lite"/>
    </source>
</evidence>
<evidence type="ECO:0000259" key="2">
    <source>
        <dbReference type="PROSITE" id="PS50057"/>
    </source>
</evidence>
<keyword evidence="4" id="KW-1185">Reference proteome</keyword>
<dbReference type="Proteomes" id="UP000005237">
    <property type="component" value="Unassembled WGS sequence"/>
</dbReference>
<dbReference type="EnsemblMetazoa" id="CJA09972b.1">
    <property type="protein sequence ID" value="CJA09972b.1"/>
    <property type="gene ID" value="WBGene00129176"/>
</dbReference>
<dbReference type="InterPro" id="IPR000299">
    <property type="entry name" value="FERM_domain"/>
</dbReference>
<dbReference type="InterPro" id="IPR029071">
    <property type="entry name" value="Ubiquitin-like_domsf"/>
</dbReference>
<name>A0A8R1HSN7_CAEJA</name>
<dbReference type="InterPro" id="IPR035963">
    <property type="entry name" value="FERM_2"/>
</dbReference>
<reference evidence="4" key="1">
    <citation type="submission" date="2010-08" db="EMBL/GenBank/DDBJ databases">
        <authorList>
            <consortium name="Caenorhabditis japonica Sequencing Consortium"/>
            <person name="Wilson R.K."/>
        </authorList>
    </citation>
    <scope>NUCLEOTIDE SEQUENCE [LARGE SCALE GENOMIC DNA]</scope>
    <source>
        <strain evidence="4">DF5081</strain>
    </source>
</reference>
<dbReference type="PROSITE" id="PS50057">
    <property type="entry name" value="FERM_3"/>
    <property type="match status" value="1"/>
</dbReference>
<reference evidence="3" key="2">
    <citation type="submission" date="2022-06" db="UniProtKB">
        <authorList>
            <consortium name="EnsemblMetazoa"/>
        </authorList>
    </citation>
    <scope>IDENTIFICATION</scope>
    <source>
        <strain evidence="3">DF5081</strain>
    </source>
</reference>
<protein>
    <submittedName>
        <fullName evidence="3">FERM domain-containing protein</fullName>
    </submittedName>
</protein>
<dbReference type="PANTHER" id="PTHR23280:SF21">
    <property type="entry name" value="PROTEIN 4.1 HOMOLOG"/>
    <property type="match status" value="1"/>
</dbReference>
<dbReference type="SUPFAM" id="SSF47031">
    <property type="entry name" value="Second domain of FERM"/>
    <property type="match status" value="1"/>
</dbReference>
<evidence type="ECO:0000313" key="4">
    <source>
        <dbReference type="Proteomes" id="UP000005237"/>
    </source>
</evidence>
<dbReference type="InterPro" id="IPR019748">
    <property type="entry name" value="FERM_central"/>
</dbReference>
<organism evidence="3 4">
    <name type="scientific">Caenorhabditis japonica</name>
    <dbReference type="NCBI Taxonomy" id="281687"/>
    <lineage>
        <taxon>Eukaryota</taxon>
        <taxon>Metazoa</taxon>
        <taxon>Ecdysozoa</taxon>
        <taxon>Nematoda</taxon>
        <taxon>Chromadorea</taxon>
        <taxon>Rhabditida</taxon>
        <taxon>Rhabditina</taxon>
        <taxon>Rhabditomorpha</taxon>
        <taxon>Rhabditoidea</taxon>
        <taxon>Rhabditidae</taxon>
        <taxon>Peloderinae</taxon>
        <taxon>Caenorhabditis</taxon>
    </lineage>
</organism>
<dbReference type="InterPro" id="IPR014352">
    <property type="entry name" value="FERM/acyl-CoA-bd_prot_sf"/>
</dbReference>
<dbReference type="CDD" id="cd01765">
    <property type="entry name" value="FERM_F0_F1"/>
    <property type="match status" value="1"/>
</dbReference>
<sequence length="599" mass="68766">MSSFQYSVNYPFSSLRLQKCPQEIENNHKVDHELSKMKIPKTAAKKSEPTTRRLVTSIIYKNRKTRIVENSQSTSEDDLPKEPGPTFLENNSKQIIAQPIPLRARPPVPATVRQLNWGPGLGYSGPQSAFRPTRPIPRIAPSSLRLRDIQRTPYYQRLYRQVVMETEAYERAANPPIDMFLNQLNQVAARVRLPVGVYKAFEVSRGSEGEVLFRQVTSDLPIEEREYFSFCFYDKEEGIRHWLYNDKKILKQLKNLPQEFSFEVKFYPTTPTTIVDDHARYYVFLQLRRDILTGRLPATADTHALHGSFKMHFPFALIFALSSAIEAFLSRPQPGHQALEQYTNSLRTQAQQKIAEIIADLTKNTSETYRIVSADSNYFAFQLEDQSGIIFRFSFNELYKQSAWFSGEDIIMNVNATNNGVSIFVTYDVREPMVIQEAVTTNRYKLRRDPLDALDASIFVHLIADSGATEGFLSFLVEANIDHQTVHLMLSVSIIIIARKSFMKRGFFYDPPQVWKRFCSTSPEPFPCRSENENVAETIEQRTKKEFYTGTESDLLGPFTMTPIAKELPKGELMMIYECCGRFSETGTSCFRPIGLLQN</sequence>
<accession>A0A8R1HSN7</accession>
<dbReference type="GO" id="GO:0005886">
    <property type="term" value="C:plasma membrane"/>
    <property type="evidence" value="ECO:0007669"/>
    <property type="project" value="TreeGrafter"/>
</dbReference>
<dbReference type="CDD" id="cd14473">
    <property type="entry name" value="FERM_B-lobe"/>
    <property type="match status" value="1"/>
</dbReference>
<feature type="domain" description="FERM" evidence="2">
    <location>
        <begin position="187"/>
        <end position="487"/>
    </location>
</feature>
<feature type="region of interest" description="Disordered" evidence="1">
    <location>
        <begin position="67"/>
        <end position="86"/>
    </location>
</feature>
<dbReference type="SUPFAM" id="SSF54236">
    <property type="entry name" value="Ubiquitin-like"/>
    <property type="match status" value="1"/>
</dbReference>
<dbReference type="GO" id="GO:0005856">
    <property type="term" value="C:cytoskeleton"/>
    <property type="evidence" value="ECO:0007669"/>
    <property type="project" value="TreeGrafter"/>
</dbReference>
<dbReference type="Gene3D" id="1.20.80.10">
    <property type="match status" value="1"/>
</dbReference>
<dbReference type="PANTHER" id="PTHR23280">
    <property type="entry name" value="4.1 G PROTEIN"/>
    <property type="match status" value="1"/>
</dbReference>
<dbReference type="GO" id="GO:0031032">
    <property type="term" value="P:actomyosin structure organization"/>
    <property type="evidence" value="ECO:0007669"/>
    <property type="project" value="TreeGrafter"/>
</dbReference>
<proteinExistence type="predicted"/>
<dbReference type="InterPro" id="IPR018979">
    <property type="entry name" value="FERM_N"/>
</dbReference>
<dbReference type="InterPro" id="IPR019749">
    <property type="entry name" value="Band_41_domain"/>
</dbReference>
<evidence type="ECO:0000313" key="3">
    <source>
        <dbReference type="EnsemblMetazoa" id="CJA09972b.1"/>
    </source>
</evidence>
<dbReference type="SMART" id="SM00295">
    <property type="entry name" value="B41"/>
    <property type="match status" value="1"/>
</dbReference>
<dbReference type="AlphaFoldDB" id="A0A8R1HSN7"/>